<dbReference type="OrthoDB" id="3694419at2759"/>
<proteinExistence type="predicted"/>
<accession>A0A6A6ZU31</accession>
<protein>
    <submittedName>
        <fullName evidence="1">Uncharacterized protein</fullName>
    </submittedName>
</protein>
<dbReference type="Proteomes" id="UP000799424">
    <property type="component" value="Unassembled WGS sequence"/>
</dbReference>
<organism evidence="1 2">
    <name type="scientific">Ophiobolus disseminans</name>
    <dbReference type="NCBI Taxonomy" id="1469910"/>
    <lineage>
        <taxon>Eukaryota</taxon>
        <taxon>Fungi</taxon>
        <taxon>Dikarya</taxon>
        <taxon>Ascomycota</taxon>
        <taxon>Pezizomycotina</taxon>
        <taxon>Dothideomycetes</taxon>
        <taxon>Pleosporomycetidae</taxon>
        <taxon>Pleosporales</taxon>
        <taxon>Pleosporineae</taxon>
        <taxon>Phaeosphaeriaceae</taxon>
        <taxon>Ophiobolus</taxon>
    </lineage>
</organism>
<evidence type="ECO:0000313" key="2">
    <source>
        <dbReference type="Proteomes" id="UP000799424"/>
    </source>
</evidence>
<dbReference type="AlphaFoldDB" id="A0A6A6ZU31"/>
<evidence type="ECO:0000313" key="1">
    <source>
        <dbReference type="EMBL" id="KAF2824581.1"/>
    </source>
</evidence>
<dbReference type="EMBL" id="MU006230">
    <property type="protein sequence ID" value="KAF2824581.1"/>
    <property type="molecule type" value="Genomic_DNA"/>
</dbReference>
<reference evidence="1" key="1">
    <citation type="journal article" date="2020" name="Stud. Mycol.">
        <title>101 Dothideomycetes genomes: a test case for predicting lifestyles and emergence of pathogens.</title>
        <authorList>
            <person name="Haridas S."/>
            <person name="Albert R."/>
            <person name="Binder M."/>
            <person name="Bloem J."/>
            <person name="Labutti K."/>
            <person name="Salamov A."/>
            <person name="Andreopoulos B."/>
            <person name="Baker S."/>
            <person name="Barry K."/>
            <person name="Bills G."/>
            <person name="Bluhm B."/>
            <person name="Cannon C."/>
            <person name="Castanera R."/>
            <person name="Culley D."/>
            <person name="Daum C."/>
            <person name="Ezra D."/>
            <person name="Gonzalez J."/>
            <person name="Henrissat B."/>
            <person name="Kuo A."/>
            <person name="Liang C."/>
            <person name="Lipzen A."/>
            <person name="Lutzoni F."/>
            <person name="Magnuson J."/>
            <person name="Mondo S."/>
            <person name="Nolan M."/>
            <person name="Ohm R."/>
            <person name="Pangilinan J."/>
            <person name="Park H.-J."/>
            <person name="Ramirez L."/>
            <person name="Alfaro M."/>
            <person name="Sun H."/>
            <person name="Tritt A."/>
            <person name="Yoshinaga Y."/>
            <person name="Zwiers L.-H."/>
            <person name="Turgeon B."/>
            <person name="Goodwin S."/>
            <person name="Spatafora J."/>
            <person name="Crous P."/>
            <person name="Grigoriev I."/>
        </authorList>
    </citation>
    <scope>NUCLEOTIDE SEQUENCE</scope>
    <source>
        <strain evidence="1">CBS 113818</strain>
    </source>
</reference>
<name>A0A6A6ZU31_9PLEO</name>
<feature type="non-terminal residue" evidence="1">
    <location>
        <position position="194"/>
    </location>
</feature>
<keyword evidence="2" id="KW-1185">Reference proteome</keyword>
<sequence>MRRVIRAAFAGCRAEVVGRLTLEVIERRETGAESNERPFYARHKVQTVKKYSEKVVQVLCYLWRTYEQPERPSYWLTARQEALLWSLQQIASSTQDRKREKLEARCLELWIALLDHSLVGDEHKSGLLSGIAVLGLKPDYHGGGWVPAHDFSPVLSALITTSKVLVVHYARQQRDTALQKDPDTALTVYELVRE</sequence>
<gene>
    <name evidence="1" type="ORF">CC86DRAFT_354735</name>
</gene>